<name>A0A4Y2UM21_ARAVE</name>
<dbReference type="OrthoDB" id="6437545at2759"/>
<evidence type="ECO:0000259" key="1">
    <source>
        <dbReference type="Pfam" id="PF14529"/>
    </source>
</evidence>
<reference evidence="2 3" key="1">
    <citation type="journal article" date="2019" name="Sci. Rep.">
        <title>Orb-weaving spider Araneus ventricosus genome elucidates the spidroin gene catalogue.</title>
        <authorList>
            <person name="Kono N."/>
            <person name="Nakamura H."/>
            <person name="Ohtoshi R."/>
            <person name="Moran D.A.P."/>
            <person name="Shinohara A."/>
            <person name="Yoshida Y."/>
            <person name="Fujiwara M."/>
            <person name="Mori M."/>
            <person name="Tomita M."/>
            <person name="Arakawa K."/>
        </authorList>
    </citation>
    <scope>NUCLEOTIDE SEQUENCE [LARGE SCALE GENOMIC DNA]</scope>
</reference>
<feature type="domain" description="Endonuclease/exonuclease/phosphatase" evidence="1">
    <location>
        <begin position="7"/>
        <end position="94"/>
    </location>
</feature>
<dbReference type="PANTHER" id="PTHR33273">
    <property type="entry name" value="DOMAIN-CONTAINING PROTEIN, PUTATIVE-RELATED"/>
    <property type="match status" value="1"/>
</dbReference>
<organism evidence="2 3">
    <name type="scientific">Araneus ventricosus</name>
    <name type="common">Orbweaver spider</name>
    <name type="synonym">Epeira ventricosa</name>
    <dbReference type="NCBI Taxonomy" id="182803"/>
    <lineage>
        <taxon>Eukaryota</taxon>
        <taxon>Metazoa</taxon>
        <taxon>Ecdysozoa</taxon>
        <taxon>Arthropoda</taxon>
        <taxon>Chelicerata</taxon>
        <taxon>Arachnida</taxon>
        <taxon>Araneae</taxon>
        <taxon>Araneomorphae</taxon>
        <taxon>Entelegynae</taxon>
        <taxon>Araneoidea</taxon>
        <taxon>Araneidae</taxon>
        <taxon>Araneus</taxon>
    </lineage>
</organism>
<comment type="caution">
    <text evidence="2">The sequence shown here is derived from an EMBL/GenBank/DDBJ whole genome shotgun (WGS) entry which is preliminary data.</text>
</comment>
<dbReference type="SUPFAM" id="SSF56219">
    <property type="entry name" value="DNase I-like"/>
    <property type="match status" value="1"/>
</dbReference>
<dbReference type="Gene3D" id="3.60.10.10">
    <property type="entry name" value="Endonuclease/exonuclease/phosphatase"/>
    <property type="match status" value="1"/>
</dbReference>
<dbReference type="GO" id="GO:0003824">
    <property type="term" value="F:catalytic activity"/>
    <property type="evidence" value="ECO:0007669"/>
    <property type="project" value="InterPro"/>
</dbReference>
<protein>
    <recommendedName>
        <fullName evidence="1">Endonuclease/exonuclease/phosphatase domain-containing protein</fullName>
    </recommendedName>
</protein>
<dbReference type="AlphaFoldDB" id="A0A4Y2UM21"/>
<dbReference type="EMBL" id="BGPR01037601">
    <property type="protein sequence ID" value="GBO13244.1"/>
    <property type="molecule type" value="Genomic_DNA"/>
</dbReference>
<evidence type="ECO:0000313" key="3">
    <source>
        <dbReference type="Proteomes" id="UP000499080"/>
    </source>
</evidence>
<dbReference type="InterPro" id="IPR036691">
    <property type="entry name" value="Endo/exonu/phosph_ase_sf"/>
</dbReference>
<keyword evidence="3" id="KW-1185">Reference proteome</keyword>
<sequence>MAPSRLCNLTTFFNSISKCIAVGDFNAKRRAWSSGTWNCNGTIIHDYTCNNNLILLAPCEPTHSPKHPGLWNSQNFSSGDANSINALSSDHNPVSFETDINVNLPAISKIIKTTNWSKFKQIMSISIPANPNIQDIKDIDEAITETQQCHPHSN</sequence>
<accession>A0A4Y2UM21</accession>
<gene>
    <name evidence="2" type="ORF">AVEN_271336_1</name>
</gene>
<dbReference type="Pfam" id="PF14529">
    <property type="entry name" value="Exo_endo_phos_2"/>
    <property type="match status" value="1"/>
</dbReference>
<dbReference type="PANTHER" id="PTHR33273:SF4">
    <property type="entry name" value="ENDONUCLEASE_EXONUCLEASE_PHOSPHATASE DOMAIN-CONTAINING PROTEIN"/>
    <property type="match status" value="1"/>
</dbReference>
<dbReference type="InterPro" id="IPR005135">
    <property type="entry name" value="Endo/exonuclease/phosphatase"/>
</dbReference>
<proteinExistence type="predicted"/>
<dbReference type="Proteomes" id="UP000499080">
    <property type="component" value="Unassembled WGS sequence"/>
</dbReference>
<evidence type="ECO:0000313" key="2">
    <source>
        <dbReference type="EMBL" id="GBO13244.1"/>
    </source>
</evidence>